<dbReference type="OrthoDB" id="5344243at2"/>
<evidence type="ECO:0000313" key="2">
    <source>
        <dbReference type="Proteomes" id="UP000289718"/>
    </source>
</evidence>
<comment type="caution">
    <text evidence="1">The sequence shown here is derived from an EMBL/GenBank/DDBJ whole genome shotgun (WGS) entry which is preliminary data.</text>
</comment>
<reference evidence="1 2" key="1">
    <citation type="submission" date="2017-09" db="EMBL/GenBank/DDBJ databases">
        <title>Genomics of the genus Arcobacter.</title>
        <authorList>
            <person name="Perez-Cataluna A."/>
            <person name="Figueras M.J."/>
            <person name="Salas-Masso N."/>
        </authorList>
    </citation>
    <scope>NUCLEOTIDE SEQUENCE [LARGE SCALE GENOMIC DNA]</scope>
    <source>
        <strain evidence="1 2">F156-34</strain>
    </source>
</reference>
<dbReference type="AlphaFoldDB" id="A0A4Q1AUD0"/>
<name>A0A4Q1AUD0_9BACT</name>
<sequence length="87" mass="10653">MERRDWSLKALEELTYIDSLESYERADALVKWYNKYLSDNGIDEFDLLLSDLQRLQELFYKNIAFLKEHKEQTRKDMVKNRKVKKFT</sequence>
<accession>A0A4Q1AUD0</accession>
<proteinExistence type="predicted"/>
<dbReference type="EMBL" id="NXIE01000002">
    <property type="protein sequence ID" value="RXK13512.1"/>
    <property type="molecule type" value="Genomic_DNA"/>
</dbReference>
<keyword evidence="2" id="KW-1185">Reference proteome</keyword>
<dbReference type="Proteomes" id="UP000289718">
    <property type="component" value="Unassembled WGS sequence"/>
</dbReference>
<gene>
    <name evidence="1" type="ORF">CP965_06830</name>
</gene>
<protein>
    <submittedName>
        <fullName evidence="1">Uncharacterized protein</fullName>
    </submittedName>
</protein>
<evidence type="ECO:0000313" key="1">
    <source>
        <dbReference type="EMBL" id="RXK13512.1"/>
    </source>
</evidence>
<dbReference type="RefSeq" id="WP_129061334.1">
    <property type="nucleotide sequence ID" value="NZ_NXIE01000002.1"/>
</dbReference>
<organism evidence="1 2">
    <name type="scientific">Halarcobacter mediterraneus</name>
    <dbReference type="NCBI Taxonomy" id="2023153"/>
    <lineage>
        <taxon>Bacteria</taxon>
        <taxon>Pseudomonadati</taxon>
        <taxon>Campylobacterota</taxon>
        <taxon>Epsilonproteobacteria</taxon>
        <taxon>Campylobacterales</taxon>
        <taxon>Arcobacteraceae</taxon>
        <taxon>Halarcobacter</taxon>
    </lineage>
</organism>